<evidence type="ECO:0000313" key="5">
    <source>
        <dbReference type="Proteomes" id="UP000557566"/>
    </source>
</evidence>
<evidence type="ECO:0008006" key="6">
    <source>
        <dbReference type="Google" id="ProtNLM"/>
    </source>
</evidence>
<feature type="chain" id="PRO_5034619821" description="Peptidase aspartic" evidence="3">
    <location>
        <begin position="30"/>
        <end position="533"/>
    </location>
</feature>
<keyword evidence="5" id="KW-1185">Reference proteome</keyword>
<feature type="region of interest" description="Disordered" evidence="1">
    <location>
        <begin position="424"/>
        <end position="449"/>
    </location>
</feature>
<comment type="caution">
    <text evidence="4">The sequence shown here is derived from an EMBL/GenBank/DDBJ whole genome shotgun (WGS) entry which is preliminary data.</text>
</comment>
<dbReference type="SUPFAM" id="SSF50630">
    <property type="entry name" value="Acid proteases"/>
    <property type="match status" value="1"/>
</dbReference>
<dbReference type="Gene3D" id="2.40.70.10">
    <property type="entry name" value="Acid Proteases"/>
    <property type="match status" value="2"/>
</dbReference>
<sequence length="533" mass="56857">MAGMTAASPPPLVAPIVLLLLHLVTSIMARNCVPGPVSLPIVNVTLATGKTRRGIAVNVGQPGQQFAFLPRWGNNNTFLYGPECDSLGLVDTNDACITFRGGLYDPAKGGPAPLGNNLVEPWNSKTYSMFTDTLDLGNNISLADFPIASPVNVTDWNLQGYDPQNMIGLGSASSLIQALRKKRQIASSAVGFYWGLDGVNDRDQRPGAFVLGGYDKAKTYGPGHTAFLSDTKDCESGMMVSLRDIVLNFANGTDASIFSRENGGTLLRACLIPERPVVMDMPLKPYFANLLDKIGNVEAGRSNSVDWWNVILDGTLPIFSGSLSFVLESGLQIKIPNHQLIVPERRIEAGGGISVNDSRPALRINSLQSTTSQSLPLLGRYFFTGAYVMANRDANQFTLWEANPTSEENLVAVNDKNEVFPATAKGSCARQPTASLKPDGANSGGSGASVSPGAMAGIAVGGAAAIVAAAALTWWLLRRKREAKATQPEPTFESGRDKPLQSPKQDPHHPLPHLIPHELSSGATQRQPAEMLA</sequence>
<dbReference type="EMBL" id="JAAVMX010000004">
    <property type="protein sequence ID" value="KAF4509396.1"/>
    <property type="molecule type" value="Genomic_DNA"/>
</dbReference>
<name>A0A8H4PRZ2_9HYPO</name>
<dbReference type="AlphaFoldDB" id="A0A8H4PRZ2"/>
<dbReference type="OrthoDB" id="5361565at2759"/>
<protein>
    <recommendedName>
        <fullName evidence="6">Peptidase aspartic</fullName>
    </recommendedName>
</protein>
<organism evidence="4 5">
    <name type="scientific">Ophiocordyceps sinensis</name>
    <dbReference type="NCBI Taxonomy" id="72228"/>
    <lineage>
        <taxon>Eukaryota</taxon>
        <taxon>Fungi</taxon>
        <taxon>Dikarya</taxon>
        <taxon>Ascomycota</taxon>
        <taxon>Pezizomycotina</taxon>
        <taxon>Sordariomycetes</taxon>
        <taxon>Hypocreomycetidae</taxon>
        <taxon>Hypocreales</taxon>
        <taxon>Ophiocordycipitaceae</taxon>
        <taxon>Ophiocordyceps</taxon>
    </lineage>
</organism>
<feature type="region of interest" description="Disordered" evidence="1">
    <location>
        <begin position="483"/>
        <end position="533"/>
    </location>
</feature>
<proteinExistence type="predicted"/>
<accession>A0A8H4PRZ2</accession>
<feature type="signal peptide" evidence="3">
    <location>
        <begin position="1"/>
        <end position="29"/>
    </location>
</feature>
<evidence type="ECO:0000256" key="2">
    <source>
        <dbReference type="SAM" id="Phobius"/>
    </source>
</evidence>
<evidence type="ECO:0000313" key="4">
    <source>
        <dbReference type="EMBL" id="KAF4509396.1"/>
    </source>
</evidence>
<dbReference type="InterPro" id="IPR021109">
    <property type="entry name" value="Peptidase_aspartic_dom_sf"/>
</dbReference>
<evidence type="ECO:0000256" key="3">
    <source>
        <dbReference type="SAM" id="SignalP"/>
    </source>
</evidence>
<reference evidence="4 5" key="1">
    <citation type="journal article" date="2020" name="Genome Biol. Evol.">
        <title>A new high-quality draft genome assembly of the Chinese cordyceps Ophiocordyceps sinensis.</title>
        <authorList>
            <person name="Shu R."/>
            <person name="Zhang J."/>
            <person name="Meng Q."/>
            <person name="Zhang H."/>
            <person name="Zhou G."/>
            <person name="Li M."/>
            <person name="Wu P."/>
            <person name="Zhao Y."/>
            <person name="Chen C."/>
            <person name="Qin Q."/>
        </authorList>
    </citation>
    <scope>NUCLEOTIDE SEQUENCE [LARGE SCALE GENOMIC DNA]</scope>
    <source>
        <strain evidence="4 5">IOZ07</strain>
    </source>
</reference>
<keyword evidence="2" id="KW-0472">Membrane</keyword>
<evidence type="ECO:0000256" key="1">
    <source>
        <dbReference type="SAM" id="MobiDB-lite"/>
    </source>
</evidence>
<feature type="transmembrane region" description="Helical" evidence="2">
    <location>
        <begin position="454"/>
        <end position="477"/>
    </location>
</feature>
<keyword evidence="2" id="KW-1133">Transmembrane helix</keyword>
<keyword evidence="2" id="KW-0812">Transmembrane</keyword>
<dbReference type="Proteomes" id="UP000557566">
    <property type="component" value="Unassembled WGS sequence"/>
</dbReference>
<gene>
    <name evidence="4" type="ORF">G6O67_003572</name>
</gene>
<feature type="compositionally biased region" description="Basic and acidic residues" evidence="1">
    <location>
        <begin position="494"/>
        <end position="509"/>
    </location>
</feature>
<keyword evidence="3" id="KW-0732">Signal</keyword>